<evidence type="ECO:0000313" key="7">
    <source>
        <dbReference type="Proteomes" id="UP000518315"/>
    </source>
</evidence>
<proteinExistence type="predicted"/>
<dbReference type="PROSITE" id="PS00893">
    <property type="entry name" value="NUDIX_BOX"/>
    <property type="match status" value="1"/>
</dbReference>
<dbReference type="EMBL" id="RJJT01000033">
    <property type="protein sequence ID" value="RSB61788.1"/>
    <property type="molecule type" value="Genomic_DNA"/>
</dbReference>
<evidence type="ECO:0000256" key="1">
    <source>
        <dbReference type="ARBA" id="ARBA00001946"/>
    </source>
</evidence>
<accession>A0A3R9GTW8</accession>
<evidence type="ECO:0000259" key="3">
    <source>
        <dbReference type="PROSITE" id="PS51462"/>
    </source>
</evidence>
<dbReference type="RefSeq" id="WP_125850437.1">
    <property type="nucleotide sequence ID" value="NZ_JACHXH010000037.1"/>
</dbReference>
<evidence type="ECO:0000256" key="2">
    <source>
        <dbReference type="ARBA" id="ARBA00022801"/>
    </source>
</evidence>
<reference evidence="4 7" key="2">
    <citation type="submission" date="2020-08" db="EMBL/GenBank/DDBJ databases">
        <title>Genomic Encyclopedia of Type Strains, Phase III (KMG-III): the genomes of soil and plant-associated and newly described type strains.</title>
        <authorList>
            <person name="Whitman W."/>
        </authorList>
    </citation>
    <scope>NUCLEOTIDE SEQUENCE [LARGE SCALE GENOMIC DNA]</scope>
    <source>
        <strain evidence="4 7">CECT 4113</strain>
    </source>
</reference>
<comment type="caution">
    <text evidence="5">The sequence shown here is derived from an EMBL/GenBank/DDBJ whole genome shotgun (WGS) entry which is preliminary data.</text>
</comment>
<evidence type="ECO:0000313" key="5">
    <source>
        <dbReference type="EMBL" id="RSB61788.1"/>
    </source>
</evidence>
<evidence type="ECO:0000313" key="6">
    <source>
        <dbReference type="Proteomes" id="UP000277279"/>
    </source>
</evidence>
<dbReference type="InterPro" id="IPR015797">
    <property type="entry name" value="NUDIX_hydrolase-like_dom_sf"/>
</dbReference>
<dbReference type="Gene3D" id="3.90.79.10">
    <property type="entry name" value="Nucleoside Triphosphate Pyrophosphohydrolase"/>
    <property type="match status" value="1"/>
</dbReference>
<dbReference type="SUPFAM" id="SSF55811">
    <property type="entry name" value="Nudix"/>
    <property type="match status" value="1"/>
</dbReference>
<dbReference type="PROSITE" id="PS51462">
    <property type="entry name" value="NUDIX"/>
    <property type="match status" value="1"/>
</dbReference>
<gene>
    <name evidence="5" type="ORF">EFD55_30470</name>
    <name evidence="4" type="ORF">FHS26_006502</name>
</gene>
<dbReference type="Proteomes" id="UP000518315">
    <property type="component" value="Unassembled WGS sequence"/>
</dbReference>
<reference evidence="5 6" key="1">
    <citation type="submission" date="2018-11" db="EMBL/GenBank/DDBJ databases">
        <authorList>
            <person name="Huo Y."/>
        </authorList>
    </citation>
    <scope>NUCLEOTIDE SEQUENCE [LARGE SCALE GENOMIC DNA]</scope>
    <source>
        <strain evidence="5 6">DSM 30132</strain>
    </source>
</reference>
<keyword evidence="7" id="KW-1185">Reference proteome</keyword>
<name>A0A3R9GTW8_9HYPH</name>
<sequence>MSRVQKACPVVFRMLDRGPEVLAFERPSAGKQFVKGTIEAGEKPIDAAKRELREESGLVVNSPMTSLGVCEIGTSRQRWHFFRWQGLSLPDTWQHETTDDHGHTFSFFWHPIDVPLDQYCHSIFEEACEFFAPRLLR</sequence>
<evidence type="ECO:0000313" key="4">
    <source>
        <dbReference type="EMBL" id="MBB3138723.1"/>
    </source>
</evidence>
<dbReference type="InterPro" id="IPR000086">
    <property type="entry name" value="NUDIX_hydrolase_dom"/>
</dbReference>
<organism evidence="5 6">
    <name type="scientific">Rhizobium pisi</name>
    <dbReference type="NCBI Taxonomy" id="574561"/>
    <lineage>
        <taxon>Bacteria</taxon>
        <taxon>Pseudomonadati</taxon>
        <taxon>Pseudomonadota</taxon>
        <taxon>Alphaproteobacteria</taxon>
        <taxon>Hyphomicrobiales</taxon>
        <taxon>Rhizobiaceae</taxon>
        <taxon>Rhizobium/Agrobacterium group</taxon>
        <taxon>Rhizobium</taxon>
    </lineage>
</organism>
<dbReference type="Pfam" id="PF00293">
    <property type="entry name" value="NUDIX"/>
    <property type="match status" value="1"/>
</dbReference>
<dbReference type="OrthoDB" id="9804442at2"/>
<dbReference type="Proteomes" id="UP000277279">
    <property type="component" value="Unassembled WGS sequence"/>
</dbReference>
<dbReference type="EMBL" id="JACHXH010000037">
    <property type="protein sequence ID" value="MBB3138723.1"/>
    <property type="molecule type" value="Genomic_DNA"/>
</dbReference>
<dbReference type="GO" id="GO:0016787">
    <property type="term" value="F:hydrolase activity"/>
    <property type="evidence" value="ECO:0007669"/>
    <property type="project" value="UniProtKB-KW"/>
</dbReference>
<feature type="domain" description="Nudix hydrolase" evidence="3">
    <location>
        <begin position="1"/>
        <end position="132"/>
    </location>
</feature>
<comment type="cofactor">
    <cofactor evidence="1">
        <name>Mg(2+)</name>
        <dbReference type="ChEBI" id="CHEBI:18420"/>
    </cofactor>
</comment>
<keyword evidence="2" id="KW-0378">Hydrolase</keyword>
<dbReference type="InterPro" id="IPR020084">
    <property type="entry name" value="NUDIX_hydrolase_CS"/>
</dbReference>
<protein>
    <submittedName>
        <fullName evidence="4">8-oxo-dGTP pyrophosphatase MutT (NUDIX family)</fullName>
    </submittedName>
    <submittedName>
        <fullName evidence="5">NUDIX domain-containing protein</fullName>
    </submittedName>
</protein>
<dbReference type="AlphaFoldDB" id="A0A3R9GTW8"/>